<dbReference type="Proteomes" id="UP000198599">
    <property type="component" value="Unassembled WGS sequence"/>
</dbReference>
<sequence>SFDTISSGFSRFPAIADPPSYGTNLSQVVDHLQGAIPPETVGDAEVWKQFLSKAKEDAPLKLQQHLYATILNIAFADEKSASIDLFEQVAPSIYGWLRASALDDVVRYQVLKNVGHYFLVSFWDYCLRFKRSLQHAYEIRGFQQLYWSKLEHKLE</sequence>
<accession>A0A1I5H865</accession>
<feature type="non-terminal residue" evidence="1">
    <location>
        <position position="1"/>
    </location>
</feature>
<gene>
    <name evidence="1" type="ORF">SAMN04487859_1611</name>
</gene>
<evidence type="ECO:0000313" key="1">
    <source>
        <dbReference type="EMBL" id="SFO44270.1"/>
    </source>
</evidence>
<dbReference type="EMBL" id="FOVP01000061">
    <property type="protein sequence ID" value="SFO44270.1"/>
    <property type="molecule type" value="Genomic_DNA"/>
</dbReference>
<dbReference type="AlphaFoldDB" id="A0A1I5H865"/>
<dbReference type="STRING" id="1005928.SAMN04487859_1611"/>
<organism evidence="1 2">
    <name type="scientific">Roseovarius lutimaris</name>
    <dbReference type="NCBI Taxonomy" id="1005928"/>
    <lineage>
        <taxon>Bacteria</taxon>
        <taxon>Pseudomonadati</taxon>
        <taxon>Pseudomonadota</taxon>
        <taxon>Alphaproteobacteria</taxon>
        <taxon>Rhodobacterales</taxon>
        <taxon>Roseobacteraceae</taxon>
        <taxon>Roseovarius</taxon>
    </lineage>
</organism>
<proteinExistence type="predicted"/>
<dbReference type="RefSeq" id="WP_177193954.1">
    <property type="nucleotide sequence ID" value="NZ_FOVP01000061.1"/>
</dbReference>
<protein>
    <submittedName>
        <fullName evidence="1">Uncharacterized protein</fullName>
    </submittedName>
</protein>
<evidence type="ECO:0000313" key="2">
    <source>
        <dbReference type="Proteomes" id="UP000198599"/>
    </source>
</evidence>
<keyword evidence="2" id="KW-1185">Reference proteome</keyword>
<reference evidence="2" key="1">
    <citation type="submission" date="2016-10" db="EMBL/GenBank/DDBJ databases">
        <authorList>
            <person name="Varghese N."/>
            <person name="Submissions S."/>
        </authorList>
    </citation>
    <scope>NUCLEOTIDE SEQUENCE [LARGE SCALE GENOMIC DNA]</scope>
    <source>
        <strain evidence="2">DSM 28463</strain>
    </source>
</reference>
<name>A0A1I5H865_9RHOB</name>